<accession>A0ABN1KEQ1</accession>
<keyword evidence="1" id="KW-0812">Transmembrane</keyword>
<dbReference type="RefSeq" id="WP_231011075.1">
    <property type="nucleotide sequence ID" value="NZ_BAAAEW010000042.1"/>
</dbReference>
<keyword evidence="1" id="KW-1133">Transmembrane helix</keyword>
<dbReference type="Proteomes" id="UP001500279">
    <property type="component" value="Unassembled WGS sequence"/>
</dbReference>
<feature type="transmembrane region" description="Helical" evidence="1">
    <location>
        <begin position="24"/>
        <end position="48"/>
    </location>
</feature>
<keyword evidence="1" id="KW-0472">Membrane</keyword>
<dbReference type="EMBL" id="BAAAEW010000042">
    <property type="protein sequence ID" value="GAA0764594.1"/>
    <property type="molecule type" value="Genomic_DNA"/>
</dbReference>
<proteinExistence type="predicted"/>
<sequence>MSSLSLFLARVALAIRRVVLALAGLVFVAVLLLVGLTLGLVLLLWALLRGRRPSPMNLRWGRGARGMPGWATGRQPSANSAEVVDIQAREVPAAVDANAPVLPRQPR</sequence>
<gene>
    <name evidence="2" type="ORF">GCM10009107_50910</name>
</gene>
<protein>
    <submittedName>
        <fullName evidence="2">Uncharacterized protein</fullName>
    </submittedName>
</protein>
<evidence type="ECO:0000256" key="1">
    <source>
        <dbReference type="SAM" id="Phobius"/>
    </source>
</evidence>
<keyword evidence="3" id="KW-1185">Reference proteome</keyword>
<comment type="caution">
    <text evidence="2">The sequence shown here is derived from an EMBL/GenBank/DDBJ whole genome shotgun (WGS) entry which is preliminary data.</text>
</comment>
<evidence type="ECO:0000313" key="2">
    <source>
        <dbReference type="EMBL" id="GAA0764594.1"/>
    </source>
</evidence>
<reference evidence="2 3" key="1">
    <citation type="journal article" date="2019" name="Int. J. Syst. Evol. Microbiol.">
        <title>The Global Catalogue of Microorganisms (GCM) 10K type strain sequencing project: providing services to taxonomists for standard genome sequencing and annotation.</title>
        <authorList>
            <consortium name="The Broad Institute Genomics Platform"/>
            <consortium name="The Broad Institute Genome Sequencing Center for Infectious Disease"/>
            <person name="Wu L."/>
            <person name="Ma J."/>
        </authorList>
    </citation>
    <scope>NUCLEOTIDE SEQUENCE [LARGE SCALE GENOMIC DNA]</scope>
    <source>
        <strain evidence="2 3">JCM 15503</strain>
    </source>
</reference>
<name>A0ABN1KEQ1_9BURK</name>
<organism evidence="2 3">
    <name type="scientific">Ideonella azotifigens</name>
    <dbReference type="NCBI Taxonomy" id="513160"/>
    <lineage>
        <taxon>Bacteria</taxon>
        <taxon>Pseudomonadati</taxon>
        <taxon>Pseudomonadota</taxon>
        <taxon>Betaproteobacteria</taxon>
        <taxon>Burkholderiales</taxon>
        <taxon>Sphaerotilaceae</taxon>
        <taxon>Ideonella</taxon>
    </lineage>
</organism>
<evidence type="ECO:0000313" key="3">
    <source>
        <dbReference type="Proteomes" id="UP001500279"/>
    </source>
</evidence>